<dbReference type="RefSeq" id="WP_212008381.1">
    <property type="nucleotide sequence ID" value="NZ_JAAFYZ010000017.1"/>
</dbReference>
<evidence type="ECO:0000313" key="3">
    <source>
        <dbReference type="Proteomes" id="UP000730482"/>
    </source>
</evidence>
<evidence type="ECO:0000313" key="2">
    <source>
        <dbReference type="EMBL" id="MBS2546736.1"/>
    </source>
</evidence>
<comment type="caution">
    <text evidence="2">The sequence shown here is derived from an EMBL/GenBank/DDBJ whole genome shotgun (WGS) entry which is preliminary data.</text>
</comment>
<reference evidence="2 3" key="1">
    <citation type="submission" date="2020-02" db="EMBL/GenBank/DDBJ databases">
        <title>Acidophilic actinobacteria isolated from forest soil.</title>
        <authorList>
            <person name="Golinska P."/>
        </authorList>
    </citation>
    <scope>NUCLEOTIDE SEQUENCE [LARGE SCALE GENOMIC DNA]</scope>
    <source>
        <strain evidence="2 3">NL8</strain>
    </source>
</reference>
<feature type="transmembrane region" description="Helical" evidence="1">
    <location>
        <begin position="38"/>
        <end position="60"/>
    </location>
</feature>
<sequence>MSNPLDWSLLSGPIPVVLLVLTTAAFAALLADRARTWWVWKAPTAVGVGVVLTAILGIIVDRWWQPFPEGLPTEVLLWMGVAILGVTVAAMRLPTLSWGRRAGALGCAVVVGLTGLNQVNRYFQSYTSTRAVLGPWLDTGTDFKKAAGSRTDLVTAPSGRMLADVWTAPAGLPSSGTLSEVTIPGTVSHFNARKAWVYLPPAYRADPRPELPLLVLLPGQPGTPRDWIDAGGVQKVLDGYAATHHGLAPVTVMPDATGSTIGNSLCMDSKLGNAETYLTTDLKAWVTANLQVAPPDRGWTIGGFSFGGTCSVQLAVRAPHLYRTFLDLSGQREPTLGNHKDTVKKAFGGDEGAFERADPVSVLATRKFPDLAGRIVSGTTDKEFTPQLGVVYLACLQAGVDVQMTQLPGGHSWQVWRAGFVQQLPWIAERNGLARR</sequence>
<dbReference type="Proteomes" id="UP000730482">
    <property type="component" value="Unassembled WGS sequence"/>
</dbReference>
<evidence type="ECO:0000256" key="1">
    <source>
        <dbReference type="SAM" id="Phobius"/>
    </source>
</evidence>
<dbReference type="InterPro" id="IPR029058">
    <property type="entry name" value="AB_hydrolase_fold"/>
</dbReference>
<dbReference type="EMBL" id="JAAFYZ010000017">
    <property type="protein sequence ID" value="MBS2546736.1"/>
    <property type="molecule type" value="Genomic_DNA"/>
</dbReference>
<gene>
    <name evidence="2" type="ORF">KGQ19_07635</name>
</gene>
<dbReference type="InterPro" id="IPR000801">
    <property type="entry name" value="Esterase-like"/>
</dbReference>
<dbReference type="Pfam" id="PF00756">
    <property type="entry name" value="Esterase"/>
    <property type="match status" value="1"/>
</dbReference>
<dbReference type="Gene3D" id="3.40.50.1820">
    <property type="entry name" value="alpha/beta hydrolase"/>
    <property type="match status" value="1"/>
</dbReference>
<evidence type="ECO:0008006" key="4">
    <source>
        <dbReference type="Google" id="ProtNLM"/>
    </source>
</evidence>
<dbReference type="PANTHER" id="PTHR48098">
    <property type="entry name" value="ENTEROCHELIN ESTERASE-RELATED"/>
    <property type="match status" value="1"/>
</dbReference>
<keyword evidence="3" id="KW-1185">Reference proteome</keyword>
<dbReference type="InterPro" id="IPR050583">
    <property type="entry name" value="Mycobacterial_A85_antigen"/>
</dbReference>
<name>A0ABS5KL14_9ACTN</name>
<accession>A0ABS5KL14</accession>
<keyword evidence="1" id="KW-1133">Transmembrane helix</keyword>
<feature type="transmembrane region" description="Helical" evidence="1">
    <location>
        <begin position="75"/>
        <end position="93"/>
    </location>
</feature>
<feature type="transmembrane region" description="Helical" evidence="1">
    <location>
        <begin position="12"/>
        <end position="31"/>
    </location>
</feature>
<protein>
    <recommendedName>
        <fullName evidence="4">Esterase</fullName>
    </recommendedName>
</protein>
<proteinExistence type="predicted"/>
<keyword evidence="1" id="KW-0472">Membrane</keyword>
<dbReference type="SUPFAM" id="SSF53474">
    <property type="entry name" value="alpha/beta-Hydrolases"/>
    <property type="match status" value="1"/>
</dbReference>
<dbReference type="PANTHER" id="PTHR48098:SF1">
    <property type="entry name" value="DIACYLGLYCEROL ACYLTRANSFERASE_MYCOLYLTRANSFERASE AG85A"/>
    <property type="match status" value="1"/>
</dbReference>
<organism evidence="2 3">
    <name type="scientific">Catenulispora pinistramenti</name>
    <dbReference type="NCBI Taxonomy" id="2705254"/>
    <lineage>
        <taxon>Bacteria</taxon>
        <taxon>Bacillati</taxon>
        <taxon>Actinomycetota</taxon>
        <taxon>Actinomycetes</taxon>
        <taxon>Catenulisporales</taxon>
        <taxon>Catenulisporaceae</taxon>
        <taxon>Catenulispora</taxon>
    </lineage>
</organism>
<keyword evidence="1" id="KW-0812">Transmembrane</keyword>